<dbReference type="GO" id="GO:0070301">
    <property type="term" value="P:cellular response to hydrogen peroxide"/>
    <property type="evidence" value="ECO:0007669"/>
    <property type="project" value="TreeGrafter"/>
</dbReference>
<proteinExistence type="predicted"/>
<dbReference type="PANTHER" id="PTHR31383">
    <property type="entry name" value="OXIDATIVE STRESS-RESPONSE SERINE-RICH PROTEIN 1"/>
    <property type="match status" value="1"/>
</dbReference>
<feature type="compositionally biased region" description="Basic and acidic residues" evidence="5">
    <location>
        <begin position="19"/>
        <end position="38"/>
    </location>
</feature>
<evidence type="ECO:0000313" key="7">
    <source>
        <dbReference type="Proteomes" id="UP000291343"/>
    </source>
</evidence>
<dbReference type="EMBL" id="QKKF02019844">
    <property type="protein sequence ID" value="RZF39389.1"/>
    <property type="molecule type" value="Genomic_DNA"/>
</dbReference>
<feature type="region of interest" description="Disordered" evidence="5">
    <location>
        <begin position="19"/>
        <end position="44"/>
    </location>
</feature>
<dbReference type="InterPro" id="IPR008494">
    <property type="entry name" value="DUF776"/>
</dbReference>
<evidence type="ECO:0000256" key="1">
    <source>
        <dbReference type="ARBA" id="ARBA00015005"/>
    </source>
</evidence>
<keyword evidence="2" id="KW-0597">Phosphoprotein</keyword>
<dbReference type="OrthoDB" id="10045817at2759"/>
<accession>A0A482X0P7</accession>
<evidence type="ECO:0000256" key="5">
    <source>
        <dbReference type="SAM" id="MobiDB-lite"/>
    </source>
</evidence>
<name>A0A482X0P7_LAOST</name>
<feature type="compositionally biased region" description="Low complexity" evidence="5">
    <location>
        <begin position="196"/>
        <end position="220"/>
    </location>
</feature>
<evidence type="ECO:0000256" key="4">
    <source>
        <dbReference type="ARBA" id="ARBA00031405"/>
    </source>
</evidence>
<reference evidence="6 7" key="1">
    <citation type="journal article" date="2017" name="Gigascience">
        <title>Genome sequence of the small brown planthopper, Laodelphax striatellus.</title>
        <authorList>
            <person name="Zhu J."/>
            <person name="Jiang F."/>
            <person name="Wang X."/>
            <person name="Yang P."/>
            <person name="Bao Y."/>
            <person name="Zhao W."/>
            <person name="Wang W."/>
            <person name="Lu H."/>
            <person name="Wang Q."/>
            <person name="Cui N."/>
            <person name="Li J."/>
            <person name="Chen X."/>
            <person name="Luo L."/>
            <person name="Yu J."/>
            <person name="Kang L."/>
            <person name="Cui F."/>
        </authorList>
    </citation>
    <scope>NUCLEOTIDE SEQUENCE [LARGE SCALE GENOMIC DNA]</scope>
    <source>
        <strain evidence="6">Lst14</strain>
    </source>
</reference>
<organism evidence="6 7">
    <name type="scientific">Laodelphax striatellus</name>
    <name type="common">Small brown planthopper</name>
    <name type="synonym">Delphax striatella</name>
    <dbReference type="NCBI Taxonomy" id="195883"/>
    <lineage>
        <taxon>Eukaryota</taxon>
        <taxon>Metazoa</taxon>
        <taxon>Ecdysozoa</taxon>
        <taxon>Arthropoda</taxon>
        <taxon>Hexapoda</taxon>
        <taxon>Insecta</taxon>
        <taxon>Pterygota</taxon>
        <taxon>Neoptera</taxon>
        <taxon>Paraneoptera</taxon>
        <taxon>Hemiptera</taxon>
        <taxon>Auchenorrhyncha</taxon>
        <taxon>Fulgoroidea</taxon>
        <taxon>Delphacidae</taxon>
        <taxon>Criomorphinae</taxon>
        <taxon>Laodelphax</taxon>
    </lineage>
</organism>
<evidence type="ECO:0000256" key="2">
    <source>
        <dbReference type="ARBA" id="ARBA00022553"/>
    </source>
</evidence>
<evidence type="ECO:0000256" key="3">
    <source>
        <dbReference type="ARBA" id="ARBA00029721"/>
    </source>
</evidence>
<dbReference type="Proteomes" id="UP000291343">
    <property type="component" value="Unassembled WGS sequence"/>
</dbReference>
<evidence type="ECO:0000313" key="6">
    <source>
        <dbReference type="EMBL" id="RZF39389.1"/>
    </source>
</evidence>
<feature type="region of interest" description="Disordered" evidence="5">
    <location>
        <begin position="186"/>
        <end position="224"/>
    </location>
</feature>
<keyword evidence="7" id="KW-1185">Reference proteome</keyword>
<dbReference type="PANTHER" id="PTHR31383:SF2">
    <property type="entry name" value="OXIDATIVE STRESS-RESPONSIVE SERINE-RICH PROTEIN 1"/>
    <property type="match status" value="1"/>
</dbReference>
<gene>
    <name evidence="6" type="ORF">LSTR_LSTR000910</name>
</gene>
<dbReference type="InParanoid" id="A0A482X0P7"/>
<dbReference type="AlphaFoldDB" id="A0A482X0P7"/>
<comment type="caution">
    <text evidence="6">The sequence shown here is derived from an EMBL/GenBank/DDBJ whole genome shotgun (WGS) entry which is preliminary data.</text>
</comment>
<sequence>MSEQTLNLPASLERLEIGPKRTDAKCKRNSADFKRRQEDDLDPESVLESLSLSGAECTSETCHCNKRRHPEDNVLRKTFKRPVLQRSRLGNSRKVLRDPVLRLVDSAAAGGKASSATAPKIGMASAVERPMAKRGIDLGKSGGKVLGSSSSASSEEQTDFRCLVSGNSAAFDESDEFSRPSYLSMRASAQPSRLPPSQGASVRSASSSSAAPQPQTPSCSVQARQSMNCDDTNIDELASYFDLFVHIPKKMSHMAEMMYI</sequence>
<protein>
    <recommendedName>
        <fullName evidence="1">Oxidative stress-responsive serine-rich protein 1</fullName>
    </recommendedName>
    <alternativeName>
        <fullName evidence="4">Oxidative stress-responsive protein 1</fullName>
    </alternativeName>
    <alternativeName>
        <fullName evidence="3">Peroxide-inducible transcript 1 protein</fullName>
    </alternativeName>
</protein>